<reference evidence="2" key="1">
    <citation type="submission" date="2023-04" db="EMBL/GenBank/DDBJ databases">
        <title>Whole Genome Sequence of Multi-drug resistant Aeromonas caviae as a gut pathogen in newborn.</title>
        <authorList>
            <person name="Jadhav S.V."/>
            <person name="Saroj S.D."/>
            <person name="Saha U.B."/>
            <person name="Sen S."/>
            <person name="Kher A."/>
        </authorList>
    </citation>
    <scope>NUCLEOTIDE SEQUENCE</scope>
    <source>
        <strain evidence="2">SVJ23</strain>
    </source>
</reference>
<name>A0AAF0GGY0_AERCA</name>
<gene>
    <name evidence="2" type="ORF">OJY61_24320</name>
</gene>
<evidence type="ECO:0000259" key="1">
    <source>
        <dbReference type="Pfam" id="PF05272"/>
    </source>
</evidence>
<dbReference type="Proteomes" id="UP001163285">
    <property type="component" value="Chromosome"/>
</dbReference>
<organism evidence="2 3">
    <name type="scientific">Aeromonas caviae</name>
    <name type="common">Aeromonas punctata</name>
    <dbReference type="NCBI Taxonomy" id="648"/>
    <lineage>
        <taxon>Bacteria</taxon>
        <taxon>Pseudomonadati</taxon>
        <taxon>Pseudomonadota</taxon>
        <taxon>Gammaproteobacteria</taxon>
        <taxon>Aeromonadales</taxon>
        <taxon>Aeromonadaceae</taxon>
        <taxon>Aeromonas</taxon>
    </lineage>
</organism>
<dbReference type="AlphaFoldDB" id="A0AAF0GGY0"/>
<feature type="domain" description="Virulence-associated protein E-like" evidence="1">
    <location>
        <begin position="120"/>
        <end position="347"/>
    </location>
</feature>
<accession>A0AAF0GGY0</accession>
<proteinExistence type="predicted"/>
<evidence type="ECO:0000313" key="2">
    <source>
        <dbReference type="EMBL" id="WGC85879.1"/>
    </source>
</evidence>
<dbReference type="RefSeq" id="WP_125117474.1">
    <property type="nucleotide sequence ID" value="NZ_AP019195.1"/>
</dbReference>
<evidence type="ECO:0000313" key="3">
    <source>
        <dbReference type="Proteomes" id="UP001163285"/>
    </source>
</evidence>
<sequence>MSTPKPSNVVKFEQPETTASQLPALRDFTNDGRPLKTSANLAAILSFYKWQARYNMMTAEPELRAAGKRLGGSEEGQRSRLVDACQRSGVPDSAIDEHLIALCQHNSFHPVKEWLENGPEWDGAKRLAGAIRSLNAADPQYAAAVLRPWFVGCIAALYEPRFVSKLVPVLVGGQSSRKSAWINRLAAVVPDSTLDCAINPERTDDVRRAVSAWIVELAELESTTKHEAGALKAFLTRDVDRFRLPYAKAMTTKPRQTAFIASVNGSDFLKDQTGNARFAVIELAGAAKIDRLNELLGWDWDAGRLRQVDGEALRQFWLEIKHAYDAGESWYLDENAAEQAAKANDAATDKGAQYEAIFDYHLARKMSAHRWFTAGELCAWHGEKPSACRAWGKALTLLAAEGRIEAKELRGRRKEYRLPVNSAESVSKDSDS</sequence>
<dbReference type="PANTHER" id="PTHR34985">
    <property type="entry name" value="SLR0554 PROTEIN"/>
    <property type="match status" value="1"/>
</dbReference>
<dbReference type="PANTHER" id="PTHR34985:SF1">
    <property type="entry name" value="SLR0554 PROTEIN"/>
    <property type="match status" value="1"/>
</dbReference>
<dbReference type="EMBL" id="CP110176">
    <property type="protein sequence ID" value="WGC85879.1"/>
    <property type="molecule type" value="Genomic_DNA"/>
</dbReference>
<protein>
    <submittedName>
        <fullName evidence="2">VapE family protein</fullName>
    </submittedName>
</protein>
<dbReference type="Pfam" id="PF05272">
    <property type="entry name" value="VapE-like_dom"/>
    <property type="match status" value="1"/>
</dbReference>
<dbReference type="InterPro" id="IPR007936">
    <property type="entry name" value="VapE-like_dom"/>
</dbReference>